<evidence type="ECO:0000256" key="12">
    <source>
        <dbReference type="ARBA" id="ARBA00023180"/>
    </source>
</evidence>
<dbReference type="InterPro" id="IPR017241">
    <property type="entry name" value="Toll-like_receptor"/>
</dbReference>
<dbReference type="SMART" id="SM00082">
    <property type="entry name" value="LRRCT"/>
    <property type="match status" value="1"/>
</dbReference>
<dbReference type="Proteomes" id="UP001318040">
    <property type="component" value="Chromosome 4"/>
</dbReference>
<feature type="transmembrane region" description="Helical" evidence="16">
    <location>
        <begin position="610"/>
        <end position="634"/>
    </location>
</feature>
<evidence type="ECO:0000256" key="11">
    <source>
        <dbReference type="ARBA" id="ARBA00023170"/>
    </source>
</evidence>
<feature type="chain" id="PRO_5042473935" evidence="17">
    <location>
        <begin position="28"/>
        <end position="820"/>
    </location>
</feature>
<keyword evidence="11 14" id="KW-0675">Receptor</keyword>
<feature type="domain" description="TIR" evidence="18">
    <location>
        <begin position="665"/>
        <end position="808"/>
    </location>
</feature>
<organism evidence="19 20">
    <name type="scientific">Petromyzon marinus</name>
    <name type="common">Sea lamprey</name>
    <dbReference type="NCBI Taxonomy" id="7757"/>
    <lineage>
        <taxon>Eukaryota</taxon>
        <taxon>Metazoa</taxon>
        <taxon>Chordata</taxon>
        <taxon>Craniata</taxon>
        <taxon>Vertebrata</taxon>
        <taxon>Cyclostomata</taxon>
        <taxon>Hyperoartia</taxon>
        <taxon>Petromyzontiformes</taxon>
        <taxon>Petromyzontidae</taxon>
        <taxon>Petromyzon</taxon>
    </lineage>
</organism>
<dbReference type="AlphaFoldDB" id="A0AAJ7WMY9"/>
<proteinExistence type="inferred from homology"/>
<name>A0AAJ7WMY9_PETMA</name>
<gene>
    <name evidence="20" type="primary">LOC116938853</name>
</gene>
<dbReference type="GO" id="GO:0006954">
    <property type="term" value="P:inflammatory response"/>
    <property type="evidence" value="ECO:0007669"/>
    <property type="project" value="UniProtKB-UniRule"/>
</dbReference>
<dbReference type="PIRSF" id="PIRSF037595">
    <property type="entry name" value="Toll-like_receptor"/>
    <property type="match status" value="1"/>
</dbReference>
<dbReference type="Gene3D" id="3.80.10.10">
    <property type="entry name" value="Ribonuclease Inhibitor"/>
    <property type="match status" value="1"/>
</dbReference>
<evidence type="ECO:0000256" key="2">
    <source>
        <dbReference type="ARBA" id="ARBA00009634"/>
    </source>
</evidence>
<dbReference type="FunFam" id="3.40.50.10140:FF:000001">
    <property type="entry name" value="Toll-like receptor 2"/>
    <property type="match status" value="1"/>
</dbReference>
<keyword evidence="15" id="KW-1015">Disulfide bond</keyword>
<dbReference type="SUPFAM" id="SSF52200">
    <property type="entry name" value="Toll/Interleukin receptor TIR domain"/>
    <property type="match status" value="1"/>
</dbReference>
<evidence type="ECO:0000259" key="18">
    <source>
        <dbReference type="PROSITE" id="PS50104"/>
    </source>
</evidence>
<keyword evidence="12" id="KW-0325">Glycoprotein</keyword>
<evidence type="ECO:0000256" key="4">
    <source>
        <dbReference type="ARBA" id="ARBA00022614"/>
    </source>
</evidence>
<dbReference type="GO" id="GO:0045087">
    <property type="term" value="P:innate immune response"/>
    <property type="evidence" value="ECO:0007669"/>
    <property type="project" value="UniProtKB-UniRule"/>
</dbReference>
<accession>A0AAJ7WMY9</accession>
<evidence type="ECO:0000256" key="14">
    <source>
        <dbReference type="PIRNR" id="PIRNR037595"/>
    </source>
</evidence>
<keyword evidence="13 14" id="KW-0395">Inflammatory response</keyword>
<dbReference type="PANTHER" id="PTHR24365:SF539">
    <property type="entry name" value="TOLL-LIKE RECEPTOR 1"/>
    <property type="match status" value="1"/>
</dbReference>
<dbReference type="Pfam" id="PF01582">
    <property type="entry name" value="TIR"/>
    <property type="match status" value="1"/>
</dbReference>
<evidence type="ECO:0000256" key="9">
    <source>
        <dbReference type="ARBA" id="ARBA00022989"/>
    </source>
</evidence>
<protein>
    <submittedName>
        <fullName evidence="20">Toll-like receptor 2</fullName>
    </submittedName>
</protein>
<evidence type="ECO:0000256" key="17">
    <source>
        <dbReference type="SAM" id="SignalP"/>
    </source>
</evidence>
<evidence type="ECO:0000256" key="1">
    <source>
        <dbReference type="ARBA" id="ARBA00004479"/>
    </source>
</evidence>
<evidence type="ECO:0000256" key="3">
    <source>
        <dbReference type="ARBA" id="ARBA00022588"/>
    </source>
</evidence>
<evidence type="ECO:0000256" key="15">
    <source>
        <dbReference type="PIRSR" id="PIRSR037595-2"/>
    </source>
</evidence>
<evidence type="ECO:0000256" key="6">
    <source>
        <dbReference type="ARBA" id="ARBA00022729"/>
    </source>
</evidence>
<keyword evidence="8 14" id="KW-0391">Immunity</keyword>
<comment type="subcellular location">
    <subcellularLocation>
        <location evidence="1">Membrane</location>
        <topology evidence="1">Single-pass type I membrane protein</topology>
    </subcellularLocation>
</comment>
<dbReference type="GO" id="GO:0002224">
    <property type="term" value="P:toll-like receptor signaling pathway"/>
    <property type="evidence" value="ECO:0007669"/>
    <property type="project" value="InterPro"/>
</dbReference>
<dbReference type="InterPro" id="IPR032675">
    <property type="entry name" value="LRR_dom_sf"/>
</dbReference>
<dbReference type="PANTHER" id="PTHR24365">
    <property type="entry name" value="TOLL-LIKE RECEPTOR"/>
    <property type="match status" value="1"/>
</dbReference>
<keyword evidence="19" id="KW-1185">Reference proteome</keyword>
<dbReference type="GO" id="GO:0005886">
    <property type="term" value="C:plasma membrane"/>
    <property type="evidence" value="ECO:0007669"/>
    <property type="project" value="TreeGrafter"/>
</dbReference>
<evidence type="ECO:0000256" key="8">
    <source>
        <dbReference type="ARBA" id="ARBA00022859"/>
    </source>
</evidence>
<dbReference type="InterPro" id="IPR000483">
    <property type="entry name" value="Cys-rich_flank_reg_C"/>
</dbReference>
<dbReference type="InterPro" id="IPR035897">
    <property type="entry name" value="Toll_tir_struct_dom_sf"/>
</dbReference>
<evidence type="ECO:0000256" key="16">
    <source>
        <dbReference type="SAM" id="Phobius"/>
    </source>
</evidence>
<keyword evidence="5 16" id="KW-0812">Transmembrane</keyword>
<evidence type="ECO:0000256" key="10">
    <source>
        <dbReference type="ARBA" id="ARBA00023136"/>
    </source>
</evidence>
<evidence type="ECO:0000256" key="5">
    <source>
        <dbReference type="ARBA" id="ARBA00022692"/>
    </source>
</evidence>
<evidence type="ECO:0000256" key="7">
    <source>
        <dbReference type="ARBA" id="ARBA00022737"/>
    </source>
</evidence>
<keyword evidence="7" id="KW-0677">Repeat</keyword>
<dbReference type="KEGG" id="pmrn:116938853"/>
<dbReference type="SUPFAM" id="SSF52058">
    <property type="entry name" value="L domain-like"/>
    <property type="match status" value="2"/>
</dbReference>
<feature type="disulfide bond" evidence="15">
    <location>
        <begin position="451"/>
        <end position="474"/>
    </location>
</feature>
<comment type="similarity">
    <text evidence="2 14">Belongs to the Toll-like receptor family.</text>
</comment>
<evidence type="ECO:0000256" key="13">
    <source>
        <dbReference type="ARBA" id="ARBA00023198"/>
    </source>
</evidence>
<keyword evidence="3 14" id="KW-0399">Innate immunity</keyword>
<sequence length="820" mass="93949">MAFKVKLARRMLMCTPVILCLMGFIKASLREMNDPASHCHIKDEGRTADCSHRGLTHVPRGLSADITRLDLSYNNIKALEVGDFSSTPNLQVLTLAFNHIQKIHPQAMATLKRLYYLDLCQNNLSEKPGEALGSLPNLQVLNISMNNYTSFALGVDFSRMSNLRDLTIGTSKTTTLNASDFQALESVPLKYLNLNTGSPLWVYETGALTHLRSLEKLNTNVSVDKDPLVLSKMLTDLNNTNISELEIFRILNNPLKNASIDFFKGLGSSNLLKNMTLIEANFTDKEVSNLLKNIYLSELTMLVFKNSSYTDHYPVIFNGVKNVTKRSSLKKIVIDSIFHLNMTYPIFIVNMTLFPNISQLKISNTGMNKVDCFFMKMKAIKQLDFSRNLLNEGGLWWDSCNYTVILPEATELIISHNYFKDLKKISEMVSLMPRINSLDVSYNGINYIEECRWPSSLERLILRNNEISKESVICTSANLKFLDLSYTRLESFPNYILTNATSLQELHLTGNLIKYISSDVKSQSLQVLYVDYNAVGIIGQGTFQHLQKIKSITLGNNPFYCMCDLYWFRQHFNKTLLNGWPNDYTCSYPEYLSGKEMDYFNPNILNCDRIIAISVSVVVTVVVIALVIGIGHYFDAIWYIRMGFIWVSAKRRRYKIISGEEDLPFQYHAFISYSHLDSEWVQNTLVPTLEHSNPDLRLCIHERDFTPGHWIVDNIIQCIEKSSKTLFVLSRNFVNSEWCHYELYFAQHRMVEENQDSLVLLLLEPLPKGSLPSKFCKLRRLLSNKTYLEWPTEERKRAVFWTSLNAVLQSRPPPHSDLGS</sequence>
<dbReference type="SMART" id="SM00369">
    <property type="entry name" value="LRR_TYP"/>
    <property type="match status" value="7"/>
</dbReference>
<evidence type="ECO:0000313" key="20">
    <source>
        <dbReference type="RefSeq" id="XP_032802463.1"/>
    </source>
</evidence>
<dbReference type="Pfam" id="PF13855">
    <property type="entry name" value="LRR_8"/>
    <property type="match status" value="1"/>
</dbReference>
<dbReference type="InterPro" id="IPR000157">
    <property type="entry name" value="TIR_dom"/>
</dbReference>
<dbReference type="GO" id="GO:0004888">
    <property type="term" value="F:transmembrane signaling receptor activity"/>
    <property type="evidence" value="ECO:0007669"/>
    <property type="project" value="InterPro"/>
</dbReference>
<dbReference type="InterPro" id="IPR001611">
    <property type="entry name" value="Leu-rich_rpt"/>
</dbReference>
<keyword evidence="10 16" id="KW-0472">Membrane</keyword>
<dbReference type="InterPro" id="IPR003591">
    <property type="entry name" value="Leu-rich_rpt_typical-subtyp"/>
</dbReference>
<keyword evidence="4" id="KW-0433">Leucine-rich repeat</keyword>
<dbReference type="PROSITE" id="PS50104">
    <property type="entry name" value="TIR"/>
    <property type="match status" value="1"/>
</dbReference>
<keyword evidence="9 16" id="KW-1133">Transmembrane helix</keyword>
<evidence type="ECO:0000313" key="19">
    <source>
        <dbReference type="Proteomes" id="UP001318040"/>
    </source>
</evidence>
<keyword evidence="6 17" id="KW-0732">Signal</keyword>
<reference evidence="20" key="1">
    <citation type="submission" date="2025-08" db="UniProtKB">
        <authorList>
            <consortium name="RefSeq"/>
        </authorList>
    </citation>
    <scope>IDENTIFICATION</scope>
    <source>
        <tissue evidence="20">Sperm</tissue>
    </source>
</reference>
<dbReference type="RefSeq" id="XP_032802463.1">
    <property type="nucleotide sequence ID" value="XM_032946572.1"/>
</dbReference>
<feature type="signal peptide" evidence="17">
    <location>
        <begin position="1"/>
        <end position="27"/>
    </location>
</feature>
<dbReference type="SMART" id="SM00255">
    <property type="entry name" value="TIR"/>
    <property type="match status" value="1"/>
</dbReference>
<dbReference type="Gene3D" id="3.40.50.10140">
    <property type="entry name" value="Toll/interleukin-1 receptor homology (TIR) domain"/>
    <property type="match status" value="1"/>
</dbReference>
<feature type="disulfide bond" evidence="15">
    <location>
        <begin position="372"/>
        <end position="400"/>
    </location>
</feature>